<evidence type="ECO:0000259" key="1">
    <source>
        <dbReference type="Pfam" id="PF13649"/>
    </source>
</evidence>
<evidence type="ECO:0000313" key="4">
    <source>
        <dbReference type="Proteomes" id="UP000285138"/>
    </source>
</evidence>
<gene>
    <name evidence="3" type="ORF">D5R97_02935</name>
</gene>
<evidence type="ECO:0000313" key="3">
    <source>
        <dbReference type="EMBL" id="RQD77206.1"/>
    </source>
</evidence>
<dbReference type="PANTHER" id="PTHR43591">
    <property type="entry name" value="METHYLTRANSFERASE"/>
    <property type="match status" value="1"/>
</dbReference>
<proteinExistence type="predicted"/>
<reference evidence="3 4" key="1">
    <citation type="submission" date="2018-08" db="EMBL/GenBank/DDBJ databases">
        <title>The metabolism and importance of syntrophic acetate oxidation coupled to methane or sulfide production in haloalkaline environments.</title>
        <authorList>
            <person name="Timmers P.H.A."/>
            <person name="Vavourakis C.D."/>
            <person name="Sorokin D.Y."/>
            <person name="Sinninghe Damste J.S."/>
            <person name="Muyzer G."/>
            <person name="Stams A.J.M."/>
            <person name="Plugge C.M."/>
        </authorList>
    </citation>
    <scope>NUCLEOTIDE SEQUENCE [LARGE SCALE GENOMIC DNA]</scope>
    <source>
        <strain evidence="3">MSAO_Bac1</strain>
    </source>
</reference>
<dbReference type="PANTHER" id="PTHR43591:SF110">
    <property type="entry name" value="RHODANESE DOMAIN-CONTAINING PROTEIN"/>
    <property type="match status" value="1"/>
</dbReference>
<sequence length="349" mass="40106">MAYTGKYRAGPVFLFNKQKGQENKRKKRIEKIEWRLRKKAYSKGYVIRRSRVRKIQRARQLFKEQVHKFKCLLCGEKMQVGEENRIFCLNNHSYDLARKGYVNFLSGGSQTKYDKEMLEARNRVCKRGFFDPLLEELRRLIVKEISPSRKELKVLDAGCGEGSLLSRLLKGFSGEDSPGPQNIRGVGIDISREGIQIAARDYMDIIWCVADVARAPFQEGQFNLILNILSPSNYHEFSRIMVPGGILIKVIPGRNHLQELRELFYDERERDGYRGEEVLKGFRENFEGIDVYPLSYNPDYCLEGKELEDLIKMTPLSWGAGEGAIERALGQGVDRVTVDLTLGVGKKIK</sequence>
<dbReference type="GO" id="GO:0008168">
    <property type="term" value="F:methyltransferase activity"/>
    <property type="evidence" value="ECO:0007669"/>
    <property type="project" value="UniProtKB-KW"/>
</dbReference>
<dbReference type="GO" id="GO:0032259">
    <property type="term" value="P:methylation"/>
    <property type="evidence" value="ECO:0007669"/>
    <property type="project" value="UniProtKB-KW"/>
</dbReference>
<name>A0A424YGR7_9FIRM</name>
<dbReference type="InterPro" id="IPR029063">
    <property type="entry name" value="SAM-dependent_MTases_sf"/>
</dbReference>
<dbReference type="SUPFAM" id="SSF53335">
    <property type="entry name" value="S-adenosyl-L-methionine-dependent methyltransferases"/>
    <property type="match status" value="1"/>
</dbReference>
<dbReference type="CDD" id="cd02440">
    <property type="entry name" value="AdoMet_MTases"/>
    <property type="match status" value="1"/>
</dbReference>
<keyword evidence="3" id="KW-0808">Transferase</keyword>
<dbReference type="AlphaFoldDB" id="A0A424YGR7"/>
<comment type="caution">
    <text evidence="3">The sequence shown here is derived from an EMBL/GenBank/DDBJ whole genome shotgun (WGS) entry which is preliminary data.</text>
</comment>
<dbReference type="Gene3D" id="3.40.50.150">
    <property type="entry name" value="Vaccinia Virus protein VP39"/>
    <property type="match status" value="1"/>
</dbReference>
<feature type="domain" description="23S rRNA (guanine(745)-N(1))-methyltransferase N-terminal" evidence="2">
    <location>
        <begin position="69"/>
        <end position="105"/>
    </location>
</feature>
<feature type="domain" description="Methyltransferase" evidence="1">
    <location>
        <begin position="154"/>
        <end position="244"/>
    </location>
</feature>
<dbReference type="Pfam" id="PF13649">
    <property type="entry name" value="Methyltransf_25"/>
    <property type="match status" value="1"/>
</dbReference>
<dbReference type="Proteomes" id="UP000285138">
    <property type="component" value="Unassembled WGS sequence"/>
</dbReference>
<dbReference type="Pfam" id="PF21302">
    <property type="entry name" value="Zn_ribbon_RlmA"/>
    <property type="match status" value="1"/>
</dbReference>
<organism evidence="3 4">
    <name type="scientific">Candidatus Syntrophonatronum acetioxidans</name>
    <dbReference type="NCBI Taxonomy" id="1795816"/>
    <lineage>
        <taxon>Bacteria</taxon>
        <taxon>Bacillati</taxon>
        <taxon>Bacillota</taxon>
        <taxon>Clostridia</taxon>
        <taxon>Eubacteriales</taxon>
        <taxon>Syntrophomonadaceae</taxon>
        <taxon>Candidatus Syntrophonatronum</taxon>
    </lineage>
</organism>
<keyword evidence="3" id="KW-0489">Methyltransferase</keyword>
<dbReference type="EMBL" id="QZAA01000077">
    <property type="protein sequence ID" value="RQD77206.1"/>
    <property type="molecule type" value="Genomic_DNA"/>
</dbReference>
<dbReference type="InterPro" id="IPR041698">
    <property type="entry name" value="Methyltransf_25"/>
</dbReference>
<protein>
    <submittedName>
        <fullName evidence="3">Methyltransferase domain-containing protein</fullName>
    </submittedName>
</protein>
<accession>A0A424YGR7</accession>
<evidence type="ECO:0000259" key="2">
    <source>
        <dbReference type="Pfam" id="PF21302"/>
    </source>
</evidence>
<dbReference type="InterPro" id="IPR048647">
    <property type="entry name" value="RlmA_N"/>
</dbReference>